<organism evidence="4 5">
    <name type="scientific">Microbacterium ginsengisoli</name>
    <dbReference type="NCBI Taxonomy" id="400772"/>
    <lineage>
        <taxon>Bacteria</taxon>
        <taxon>Bacillati</taxon>
        <taxon>Actinomycetota</taxon>
        <taxon>Actinomycetes</taxon>
        <taxon>Micrococcales</taxon>
        <taxon>Microbacteriaceae</taxon>
        <taxon>Microbacterium</taxon>
    </lineage>
</organism>
<dbReference type="GO" id="GO:0046872">
    <property type="term" value="F:metal ion binding"/>
    <property type="evidence" value="ECO:0007669"/>
    <property type="project" value="UniProtKB-KW"/>
</dbReference>
<feature type="domain" description="Fumarylacetoacetase-like C-terminal" evidence="3">
    <location>
        <begin position="23"/>
        <end position="227"/>
    </location>
</feature>
<evidence type="ECO:0000259" key="3">
    <source>
        <dbReference type="Pfam" id="PF01557"/>
    </source>
</evidence>
<dbReference type="Pfam" id="PF03737">
    <property type="entry name" value="RraA-like"/>
    <property type="match status" value="1"/>
</dbReference>
<feature type="binding site" evidence="2">
    <location>
        <position position="387"/>
    </location>
    <ligand>
        <name>substrate</name>
    </ligand>
</feature>
<dbReference type="Gene3D" id="3.50.30.40">
    <property type="entry name" value="Ribonuclease E inhibitor RraA/RraA-like"/>
    <property type="match status" value="1"/>
</dbReference>
<proteinExistence type="predicted"/>
<protein>
    <submittedName>
        <fullName evidence="4">Fumarylacetoacetate hydrolase family protein</fullName>
    </submittedName>
</protein>
<reference evidence="4 5" key="1">
    <citation type="journal article" date="2018" name="Nat. Biotechnol.">
        <title>A standardized bacterial taxonomy based on genome phylogeny substantially revises the tree of life.</title>
        <authorList>
            <person name="Parks D.H."/>
            <person name="Chuvochina M."/>
            <person name="Waite D.W."/>
            <person name="Rinke C."/>
            <person name="Skarshewski A."/>
            <person name="Chaumeil P.A."/>
            <person name="Hugenholtz P."/>
        </authorList>
    </citation>
    <scope>NUCLEOTIDE SEQUENCE [LARGE SCALE GENOMIC DNA]</scope>
    <source>
        <strain evidence="4">UBA9152</strain>
    </source>
</reference>
<keyword evidence="1 2" id="KW-0479">Metal-binding</keyword>
<dbReference type="InterPro" id="IPR036663">
    <property type="entry name" value="Fumarylacetoacetase_C_sf"/>
</dbReference>
<dbReference type="PANTHER" id="PTHR11820">
    <property type="entry name" value="ACYLPYRUVASE"/>
    <property type="match status" value="1"/>
</dbReference>
<dbReference type="Pfam" id="PF01557">
    <property type="entry name" value="FAA_hydrolase"/>
    <property type="match status" value="1"/>
</dbReference>
<dbReference type="InterPro" id="IPR005493">
    <property type="entry name" value="RraA/RraA-like"/>
</dbReference>
<dbReference type="Proteomes" id="UP000257479">
    <property type="component" value="Unassembled WGS sequence"/>
</dbReference>
<dbReference type="InterPro" id="IPR036704">
    <property type="entry name" value="RraA/RraA-like_sf"/>
</dbReference>
<evidence type="ECO:0000256" key="2">
    <source>
        <dbReference type="PIRSR" id="PIRSR605493-1"/>
    </source>
</evidence>
<dbReference type="GO" id="GO:0016787">
    <property type="term" value="F:hydrolase activity"/>
    <property type="evidence" value="ECO:0007669"/>
    <property type="project" value="UniProtKB-KW"/>
</dbReference>
<dbReference type="AlphaFoldDB" id="A0A3C1KDI4"/>
<evidence type="ECO:0000256" key="1">
    <source>
        <dbReference type="ARBA" id="ARBA00022723"/>
    </source>
</evidence>
<dbReference type="EMBL" id="DMNG01000156">
    <property type="protein sequence ID" value="HAN24735.1"/>
    <property type="molecule type" value="Genomic_DNA"/>
</dbReference>
<dbReference type="InterPro" id="IPR011234">
    <property type="entry name" value="Fumarylacetoacetase-like_C"/>
</dbReference>
<evidence type="ECO:0000313" key="5">
    <source>
        <dbReference type="Proteomes" id="UP000257479"/>
    </source>
</evidence>
<comment type="caution">
    <text evidence="4">The sequence shown here is derived from an EMBL/GenBank/DDBJ whole genome shotgun (WGS) entry which is preliminary data.</text>
</comment>
<gene>
    <name evidence="4" type="ORF">DCP95_09215</name>
</gene>
<dbReference type="NCBIfam" id="NF006093">
    <property type="entry name" value="PRK08245.1"/>
    <property type="match status" value="1"/>
</dbReference>
<dbReference type="CDD" id="cd16841">
    <property type="entry name" value="RraA_family"/>
    <property type="match status" value="1"/>
</dbReference>
<comment type="cofactor">
    <cofactor evidence="2">
        <name>Mg(2+)</name>
        <dbReference type="ChEBI" id="CHEBI:18420"/>
    </cofactor>
</comment>
<name>A0A3C1KDI4_9MICO</name>
<keyword evidence="2" id="KW-0460">Magnesium</keyword>
<dbReference type="PANTHER" id="PTHR11820:SF112">
    <property type="entry name" value="FUMARYLACETOACETATE HYDROLASE FAMILY PROTEIN (AFU_ORTHOLOGUE AFUA_1G02370)-RELATED"/>
    <property type="match status" value="1"/>
</dbReference>
<dbReference type="SUPFAM" id="SSF89562">
    <property type="entry name" value="RraA-like"/>
    <property type="match status" value="1"/>
</dbReference>
<feature type="binding site" evidence="2">
    <location>
        <position position="388"/>
    </location>
    <ligand>
        <name>Mg(2+)</name>
        <dbReference type="ChEBI" id="CHEBI:18420"/>
    </ligand>
</feature>
<dbReference type="Gene3D" id="3.90.850.10">
    <property type="entry name" value="Fumarylacetoacetase-like, C-terminal domain"/>
    <property type="match status" value="1"/>
</dbReference>
<dbReference type="SUPFAM" id="SSF56529">
    <property type="entry name" value="FAH"/>
    <property type="match status" value="1"/>
</dbReference>
<accession>A0A3C1KDI4</accession>
<feature type="binding site" evidence="2">
    <location>
        <begin position="365"/>
        <end position="368"/>
    </location>
    <ligand>
        <name>substrate</name>
    </ligand>
</feature>
<evidence type="ECO:0000313" key="4">
    <source>
        <dbReference type="EMBL" id="HAN24735.1"/>
    </source>
</evidence>
<sequence>MTHDTDTAADPRFAALPTRPGKVIAVHLSYASRADQRGRRPAQPSYFLKPSSTLAPTDGVLVRPAGTELLAFEGEIALVIGTPAHRVTLADAWAHVGWVTASNDVGVYDLRAVDKGSNVRSKGRDGFTPIGPGLIDARTVDPAALRVRTWVDGVLAQDDTTADLIFPLAQIVADLAQHMTLERGDVILTGTPAGSSVVRPGSVVEVEVDAPDAAGSPTSGRLRSRVVEGDDVFDETLGSLPAVDDTQRAEAWGSREEAGLPPLPRPFALDDDLRAKLALTPVAGLSAQLRKRGLNNVTIDGVRPLHPDQKLVGLAKTLRFLPHREDLFASHGGGYNAQKRAFDDVRPGEVIVIEARGESGSGTLGDILALRAQARGAAGVVTDGGVRDAAAVVETGLPVFAAGPAAPASLAAHTPIDRDLPIGCGGVAVISGDVLVGDGDGVVVIPKDIVDEVARDAFDQENIEAFIKREVENGRSTIGLYPPDNGIRAEYAKWMEAGRPD</sequence>
<keyword evidence="4" id="KW-0378">Hydrolase</keyword>
<dbReference type="NCBIfam" id="NF009399">
    <property type="entry name" value="PRK12764.1"/>
    <property type="match status" value="1"/>
</dbReference>